<evidence type="ECO:0000313" key="2">
    <source>
        <dbReference type="EMBL" id="GGR67036.1"/>
    </source>
</evidence>
<organism evidence="2 3">
    <name type="scientific">Deinococcus seoulensis</name>
    <dbReference type="NCBI Taxonomy" id="1837379"/>
    <lineage>
        <taxon>Bacteria</taxon>
        <taxon>Thermotogati</taxon>
        <taxon>Deinococcota</taxon>
        <taxon>Deinococci</taxon>
        <taxon>Deinococcales</taxon>
        <taxon>Deinococcaceae</taxon>
        <taxon>Deinococcus</taxon>
    </lineage>
</organism>
<evidence type="ECO:0000313" key="3">
    <source>
        <dbReference type="Proteomes" id="UP000634308"/>
    </source>
</evidence>
<feature type="region of interest" description="Disordered" evidence="1">
    <location>
        <begin position="41"/>
        <end position="61"/>
    </location>
</feature>
<dbReference type="Proteomes" id="UP000634308">
    <property type="component" value="Unassembled WGS sequence"/>
</dbReference>
<protein>
    <submittedName>
        <fullName evidence="2">Uncharacterized protein</fullName>
    </submittedName>
</protein>
<evidence type="ECO:0000256" key="1">
    <source>
        <dbReference type="SAM" id="MobiDB-lite"/>
    </source>
</evidence>
<dbReference type="RefSeq" id="WP_189065946.1">
    <property type="nucleotide sequence ID" value="NZ_BMQM01000025.1"/>
</dbReference>
<keyword evidence="3" id="KW-1185">Reference proteome</keyword>
<dbReference type="EMBL" id="BMQM01000025">
    <property type="protein sequence ID" value="GGR67036.1"/>
    <property type="molecule type" value="Genomic_DNA"/>
</dbReference>
<proteinExistence type="predicted"/>
<name>A0ABQ2RV01_9DEIO</name>
<reference evidence="3" key="1">
    <citation type="journal article" date="2019" name="Int. J. Syst. Evol. Microbiol.">
        <title>The Global Catalogue of Microorganisms (GCM) 10K type strain sequencing project: providing services to taxonomists for standard genome sequencing and annotation.</title>
        <authorList>
            <consortium name="The Broad Institute Genomics Platform"/>
            <consortium name="The Broad Institute Genome Sequencing Center for Infectious Disease"/>
            <person name="Wu L."/>
            <person name="Ma J."/>
        </authorList>
    </citation>
    <scope>NUCLEOTIDE SEQUENCE [LARGE SCALE GENOMIC DNA]</scope>
    <source>
        <strain evidence="3">JCM 31404</strain>
    </source>
</reference>
<sequence length="61" mass="7138">MTDAPRSELWLVLERNLNTNDERPCSAPLSWEMAYSVKEEAERAERTEGGQHTYQLERARD</sequence>
<comment type="caution">
    <text evidence="2">The sequence shown here is derived from an EMBL/GenBank/DDBJ whole genome shotgun (WGS) entry which is preliminary data.</text>
</comment>
<gene>
    <name evidence="2" type="ORF">GCM10008959_31510</name>
</gene>
<accession>A0ABQ2RV01</accession>